<evidence type="ECO:0000313" key="2">
    <source>
        <dbReference type="Proteomes" id="UP000053268"/>
    </source>
</evidence>
<dbReference type="Proteomes" id="UP000053268">
    <property type="component" value="Unassembled WGS sequence"/>
</dbReference>
<dbReference type="AlphaFoldDB" id="A0A194PE85"/>
<keyword evidence="2" id="KW-1185">Reference proteome</keyword>
<sequence length="69" mass="8078">MLNNYFKFISKELASFVQRKNIIEDESNKKRLKSFGGRNSDTMLSNTRVDRLRLPLFYIVVTKCADFGI</sequence>
<accession>A0A194PE85</accession>
<gene>
    <name evidence="1" type="ORF">RR46_14508</name>
</gene>
<organism evidence="1 2">
    <name type="scientific">Papilio xuthus</name>
    <name type="common">Asian swallowtail butterfly</name>
    <dbReference type="NCBI Taxonomy" id="66420"/>
    <lineage>
        <taxon>Eukaryota</taxon>
        <taxon>Metazoa</taxon>
        <taxon>Ecdysozoa</taxon>
        <taxon>Arthropoda</taxon>
        <taxon>Hexapoda</taxon>
        <taxon>Insecta</taxon>
        <taxon>Pterygota</taxon>
        <taxon>Neoptera</taxon>
        <taxon>Endopterygota</taxon>
        <taxon>Lepidoptera</taxon>
        <taxon>Glossata</taxon>
        <taxon>Ditrysia</taxon>
        <taxon>Papilionoidea</taxon>
        <taxon>Papilionidae</taxon>
        <taxon>Papilioninae</taxon>
        <taxon>Papilio</taxon>
    </lineage>
</organism>
<proteinExistence type="predicted"/>
<name>A0A194PE85_PAPXU</name>
<dbReference type="EMBL" id="KQ459606">
    <property type="protein sequence ID" value="KPI91004.1"/>
    <property type="molecule type" value="Genomic_DNA"/>
</dbReference>
<evidence type="ECO:0000313" key="1">
    <source>
        <dbReference type="EMBL" id="KPI91004.1"/>
    </source>
</evidence>
<protein>
    <submittedName>
        <fullName evidence="1">Uncharacterized protein</fullName>
    </submittedName>
</protein>
<reference evidence="1 2" key="1">
    <citation type="journal article" date="2015" name="Nat. Commun.">
        <title>Outbred genome sequencing and CRISPR/Cas9 gene editing in butterflies.</title>
        <authorList>
            <person name="Li X."/>
            <person name="Fan D."/>
            <person name="Zhang W."/>
            <person name="Liu G."/>
            <person name="Zhang L."/>
            <person name="Zhao L."/>
            <person name="Fang X."/>
            <person name="Chen L."/>
            <person name="Dong Y."/>
            <person name="Chen Y."/>
            <person name="Ding Y."/>
            <person name="Zhao R."/>
            <person name="Feng M."/>
            <person name="Zhu Y."/>
            <person name="Feng Y."/>
            <person name="Jiang X."/>
            <person name="Zhu D."/>
            <person name="Xiang H."/>
            <person name="Feng X."/>
            <person name="Li S."/>
            <person name="Wang J."/>
            <person name="Zhang G."/>
            <person name="Kronforst M.R."/>
            <person name="Wang W."/>
        </authorList>
    </citation>
    <scope>NUCLEOTIDE SEQUENCE [LARGE SCALE GENOMIC DNA]</scope>
    <source>
        <strain evidence="1">Ya'a_city_454_Px</strain>
        <tissue evidence="1">Whole body</tissue>
    </source>
</reference>